<feature type="transmembrane region" description="Helical" evidence="1">
    <location>
        <begin position="54"/>
        <end position="75"/>
    </location>
</feature>
<evidence type="ECO:0000313" key="2">
    <source>
        <dbReference type="EMBL" id="CAH9073574.1"/>
    </source>
</evidence>
<sequence length="221" mass="25887">MMCSYSSSFDNNNDNNNNNFLVTHLLKVHFAILLSHHIIFFSVFLFFSHLLLKIISFLTPLLISTTLLLIFHFFLSPFVGDDEGDSLFHVEGFELYIICLFEEILGEKTMEGGFIKGGQEFESSMAAFGCNRDEEDEERMDLLWEAQEIEACMNTKKEKKVKRKKNKKKKKKCGIKLKEEEEWIYEEYCYTQALKMNLGIGRHMSNAIKRFGWVKNGRKYN</sequence>
<accession>A0A9P0YS84</accession>
<comment type="caution">
    <text evidence="2">The sequence shown here is derived from an EMBL/GenBank/DDBJ whole genome shotgun (WGS) entry which is preliminary data.</text>
</comment>
<keyword evidence="3" id="KW-1185">Reference proteome</keyword>
<dbReference type="PANTHER" id="PTHR36760:SF1">
    <property type="entry name" value="ACIDIC LEUCINE-RICH NUCLEAR PHOSPHOPROTEIN 32 FAMILY B PROTEIN"/>
    <property type="match status" value="1"/>
</dbReference>
<dbReference type="EMBL" id="CAMAPE010000008">
    <property type="protein sequence ID" value="CAH9073574.1"/>
    <property type="molecule type" value="Genomic_DNA"/>
</dbReference>
<evidence type="ECO:0000313" key="3">
    <source>
        <dbReference type="Proteomes" id="UP001152484"/>
    </source>
</evidence>
<dbReference type="Proteomes" id="UP001152484">
    <property type="component" value="Unassembled WGS sequence"/>
</dbReference>
<reference evidence="2" key="1">
    <citation type="submission" date="2022-07" db="EMBL/GenBank/DDBJ databases">
        <authorList>
            <person name="Macas J."/>
            <person name="Novak P."/>
            <person name="Neumann P."/>
        </authorList>
    </citation>
    <scope>NUCLEOTIDE SEQUENCE</scope>
</reference>
<keyword evidence="1" id="KW-1133">Transmembrane helix</keyword>
<evidence type="ECO:0000256" key="1">
    <source>
        <dbReference type="SAM" id="Phobius"/>
    </source>
</evidence>
<protein>
    <submittedName>
        <fullName evidence="2">Uncharacterized protein</fullName>
    </submittedName>
</protein>
<proteinExistence type="predicted"/>
<keyword evidence="1" id="KW-0472">Membrane</keyword>
<keyword evidence="1" id="KW-0812">Transmembrane</keyword>
<organism evidence="2 3">
    <name type="scientific">Cuscuta europaea</name>
    <name type="common">European dodder</name>
    <dbReference type="NCBI Taxonomy" id="41803"/>
    <lineage>
        <taxon>Eukaryota</taxon>
        <taxon>Viridiplantae</taxon>
        <taxon>Streptophyta</taxon>
        <taxon>Embryophyta</taxon>
        <taxon>Tracheophyta</taxon>
        <taxon>Spermatophyta</taxon>
        <taxon>Magnoliopsida</taxon>
        <taxon>eudicotyledons</taxon>
        <taxon>Gunneridae</taxon>
        <taxon>Pentapetalae</taxon>
        <taxon>asterids</taxon>
        <taxon>lamiids</taxon>
        <taxon>Solanales</taxon>
        <taxon>Convolvulaceae</taxon>
        <taxon>Cuscuteae</taxon>
        <taxon>Cuscuta</taxon>
        <taxon>Cuscuta subgen. Cuscuta</taxon>
    </lineage>
</organism>
<name>A0A9P0YS84_CUSEU</name>
<gene>
    <name evidence="2" type="ORF">CEURO_LOCUS4861</name>
</gene>
<dbReference type="AlphaFoldDB" id="A0A9P0YS84"/>
<feature type="transmembrane region" description="Helical" evidence="1">
    <location>
        <begin position="28"/>
        <end position="47"/>
    </location>
</feature>
<dbReference type="PANTHER" id="PTHR36760">
    <property type="entry name" value="ACIDIC LEUCINE-RICH NUCLEAR PHOSPHOPROTEIN 32 FAMILY B PROTEIN"/>
    <property type="match status" value="1"/>
</dbReference>